<dbReference type="Pfam" id="PF20434">
    <property type="entry name" value="BD-FAE"/>
    <property type="match status" value="1"/>
</dbReference>
<evidence type="ECO:0000256" key="1">
    <source>
        <dbReference type="ARBA" id="ARBA00022801"/>
    </source>
</evidence>
<accession>A0ABR7PV26</accession>
<keyword evidence="4" id="KW-1185">Reference proteome</keyword>
<dbReference type="Proteomes" id="UP000736373">
    <property type="component" value="Unassembled WGS sequence"/>
</dbReference>
<dbReference type="EMBL" id="VZQQ01000028">
    <property type="protein sequence ID" value="MBC8750120.1"/>
    <property type="molecule type" value="Genomic_DNA"/>
</dbReference>
<gene>
    <name evidence="3" type="ORF">F6X42_27075</name>
</gene>
<dbReference type="PANTHER" id="PTHR48081:SF33">
    <property type="entry name" value="KYNURENINE FORMAMIDASE"/>
    <property type="match status" value="1"/>
</dbReference>
<dbReference type="InterPro" id="IPR029058">
    <property type="entry name" value="AB_hydrolase_fold"/>
</dbReference>
<dbReference type="GO" id="GO:0016787">
    <property type="term" value="F:hydrolase activity"/>
    <property type="evidence" value="ECO:0007669"/>
    <property type="project" value="UniProtKB-KW"/>
</dbReference>
<comment type="caution">
    <text evidence="3">The sequence shown here is derived from an EMBL/GenBank/DDBJ whole genome shotgun (WGS) entry which is preliminary data.</text>
</comment>
<evidence type="ECO:0000313" key="3">
    <source>
        <dbReference type="EMBL" id="MBC8750120.1"/>
    </source>
</evidence>
<feature type="domain" description="BD-FAE-like" evidence="2">
    <location>
        <begin position="73"/>
        <end position="181"/>
    </location>
</feature>
<name>A0ABR7PV26_9BURK</name>
<protein>
    <submittedName>
        <fullName evidence="3">Alpha/beta hydrolase</fullName>
    </submittedName>
</protein>
<evidence type="ECO:0000259" key="2">
    <source>
        <dbReference type="Pfam" id="PF20434"/>
    </source>
</evidence>
<keyword evidence="1 3" id="KW-0378">Hydrolase</keyword>
<evidence type="ECO:0000313" key="4">
    <source>
        <dbReference type="Proteomes" id="UP000736373"/>
    </source>
</evidence>
<dbReference type="Gene3D" id="3.40.50.1820">
    <property type="entry name" value="alpha/beta hydrolase"/>
    <property type="match status" value="1"/>
</dbReference>
<dbReference type="InterPro" id="IPR050300">
    <property type="entry name" value="GDXG_lipolytic_enzyme"/>
</dbReference>
<dbReference type="PANTHER" id="PTHR48081">
    <property type="entry name" value="AB HYDROLASE SUPERFAMILY PROTEIN C4A8.06C"/>
    <property type="match status" value="1"/>
</dbReference>
<reference evidence="3 4" key="1">
    <citation type="submission" date="2019-09" db="EMBL/GenBank/DDBJ databases">
        <title>Paraburkholderia podalyriae sp. nov., A South African Podalyria-associated rhizobium.</title>
        <authorList>
            <person name="Mavima L."/>
            <person name="Beukes C.W."/>
            <person name="Palmer M."/>
            <person name="De Meyer S.E."/>
            <person name="James E.K."/>
            <person name="Maluk M."/>
            <person name="Avontuur J.R."/>
            <person name="Chan W.Y."/>
            <person name="Venter S.N."/>
            <person name="Steenkamp E.T."/>
        </authorList>
    </citation>
    <scope>NUCLEOTIDE SEQUENCE [LARGE SCALE GENOMIC DNA]</scope>
    <source>
        <strain evidence="3 4">WC7.3b</strain>
    </source>
</reference>
<proteinExistence type="predicted"/>
<sequence>MLRKTMSNLKIEAAPPLAPEYLTEIRKIPTTLSPESFEASLRLCAPLHSHDVGAPCGTVTLDLRYGPDDRHCLDFYRPVDASGQSQPLVLFIHGGGFVAGNRRVPGTYLYSNVAAWANFHGFAAALMSYRLAPTAKWPAGAEDIERAIDWLVTNSGRLGISTEQLVVIGHSAGATHLASWLSGHHGQIPDSSAVRGAVLISGIFAPSLLPFQGAFAYYGDDLTPSRYSTVNGIEASEAPLLLVAAEFDPPEFISQWNAVVSARAATPGAKTTTFLVPNQNHFTSIQHLGVQADDLGVEMAKFVQSCVKRPD</sequence>
<dbReference type="InterPro" id="IPR049492">
    <property type="entry name" value="BD-FAE-like_dom"/>
</dbReference>
<organism evidence="3 4">
    <name type="scientific">Paraburkholderia podalyriae</name>
    <dbReference type="NCBI Taxonomy" id="1938811"/>
    <lineage>
        <taxon>Bacteria</taxon>
        <taxon>Pseudomonadati</taxon>
        <taxon>Pseudomonadota</taxon>
        <taxon>Betaproteobacteria</taxon>
        <taxon>Burkholderiales</taxon>
        <taxon>Burkholderiaceae</taxon>
        <taxon>Paraburkholderia</taxon>
    </lineage>
</organism>
<dbReference type="SUPFAM" id="SSF53474">
    <property type="entry name" value="alpha/beta-Hydrolases"/>
    <property type="match status" value="1"/>
</dbReference>